<gene>
    <name evidence="5" type="primary">LOC116289647</name>
</gene>
<keyword evidence="2" id="KW-0067">ATP-binding</keyword>
<dbReference type="GO" id="GO:0005524">
    <property type="term" value="F:ATP binding"/>
    <property type="evidence" value="ECO:0007669"/>
    <property type="project" value="UniProtKB-KW"/>
</dbReference>
<dbReference type="InParanoid" id="A0A6P8H7Q6"/>
<dbReference type="InterPro" id="IPR027417">
    <property type="entry name" value="P-loop_NTPase"/>
</dbReference>
<sequence length="275" mass="31293">MAIVLGVRNALSSKVQIRHCASITLLTVRQNCTINLARGSCIFTMKNGEHKNELKVNCTAGISTTSVAKIHHEKFIVTPEVQEVERKWKKQFLNTTLFGEAIFVLGAMGVGKTTVIENEFRCHPVYSKYAYVDTDEIMGMLQGFAYDKVEEFYPIAREIAIRLTDWILDQKISFIAEGTCVMYLELIDYLQRLKTGGYDIRIKRLPYVPLDIVLERAKHRKNRLVPEHVVKSIYYGSKEGLDGLYSFNKGNRLFEDIDIPNENGQLNVTGNAFTT</sequence>
<evidence type="ECO:0000256" key="2">
    <source>
        <dbReference type="ARBA" id="ARBA00022840"/>
    </source>
</evidence>
<dbReference type="InterPro" id="IPR010488">
    <property type="entry name" value="Zeta_toxin_domain"/>
</dbReference>
<evidence type="ECO:0000313" key="4">
    <source>
        <dbReference type="Proteomes" id="UP000515163"/>
    </source>
</evidence>
<organism evidence="4 5">
    <name type="scientific">Actinia tenebrosa</name>
    <name type="common">Australian red waratah sea anemone</name>
    <dbReference type="NCBI Taxonomy" id="6105"/>
    <lineage>
        <taxon>Eukaryota</taxon>
        <taxon>Metazoa</taxon>
        <taxon>Cnidaria</taxon>
        <taxon>Anthozoa</taxon>
        <taxon>Hexacorallia</taxon>
        <taxon>Actiniaria</taxon>
        <taxon>Actiniidae</taxon>
        <taxon>Actinia</taxon>
    </lineage>
</organism>
<evidence type="ECO:0000256" key="1">
    <source>
        <dbReference type="ARBA" id="ARBA00022741"/>
    </source>
</evidence>
<dbReference type="GO" id="GO:0016301">
    <property type="term" value="F:kinase activity"/>
    <property type="evidence" value="ECO:0007669"/>
    <property type="project" value="InterPro"/>
</dbReference>
<feature type="domain" description="Zeta toxin" evidence="3">
    <location>
        <begin position="101"/>
        <end position="244"/>
    </location>
</feature>
<accession>A0A6P8H7Q6</accession>
<keyword evidence="1" id="KW-0547">Nucleotide-binding</keyword>
<proteinExistence type="predicted"/>
<dbReference type="Pfam" id="PF06414">
    <property type="entry name" value="Zeta_toxin"/>
    <property type="match status" value="1"/>
</dbReference>
<dbReference type="AlphaFoldDB" id="A0A6P8H7Q6"/>
<dbReference type="Gene3D" id="3.40.50.300">
    <property type="entry name" value="P-loop containing nucleotide triphosphate hydrolases"/>
    <property type="match status" value="1"/>
</dbReference>
<dbReference type="Proteomes" id="UP000515163">
    <property type="component" value="Unplaced"/>
</dbReference>
<reference evidence="5" key="1">
    <citation type="submission" date="2025-08" db="UniProtKB">
        <authorList>
            <consortium name="RefSeq"/>
        </authorList>
    </citation>
    <scope>IDENTIFICATION</scope>
    <source>
        <tissue evidence="5">Tentacle</tissue>
    </source>
</reference>
<dbReference type="RefSeq" id="XP_031552454.1">
    <property type="nucleotide sequence ID" value="XM_031696594.1"/>
</dbReference>
<dbReference type="KEGG" id="aten:116289647"/>
<dbReference type="SUPFAM" id="SSF52540">
    <property type="entry name" value="P-loop containing nucleoside triphosphate hydrolases"/>
    <property type="match status" value="1"/>
</dbReference>
<dbReference type="GeneID" id="116289647"/>
<dbReference type="OrthoDB" id="5955064at2759"/>
<keyword evidence="4" id="KW-1185">Reference proteome</keyword>
<protein>
    <submittedName>
        <fullName evidence="5">Uncharacterized protein LOC116289647</fullName>
    </submittedName>
</protein>
<evidence type="ECO:0000259" key="3">
    <source>
        <dbReference type="Pfam" id="PF06414"/>
    </source>
</evidence>
<name>A0A6P8H7Q6_ACTTE</name>
<evidence type="ECO:0000313" key="5">
    <source>
        <dbReference type="RefSeq" id="XP_031552454.1"/>
    </source>
</evidence>